<dbReference type="AlphaFoldDB" id="A0A840L7H9"/>
<comment type="caution">
    <text evidence="2">The sequence shown here is derived from an EMBL/GenBank/DDBJ whole genome shotgun (WGS) entry which is preliminary data.</text>
</comment>
<proteinExistence type="predicted"/>
<dbReference type="Pfam" id="PF10988">
    <property type="entry name" value="DUF2807"/>
    <property type="match status" value="1"/>
</dbReference>
<dbReference type="RefSeq" id="WP_184297312.1">
    <property type="nucleotide sequence ID" value="NZ_JACHLP010000002.1"/>
</dbReference>
<keyword evidence="3" id="KW-1185">Reference proteome</keyword>
<dbReference type="Gene3D" id="2.160.20.120">
    <property type="match status" value="1"/>
</dbReference>
<dbReference type="Proteomes" id="UP000562027">
    <property type="component" value="Unassembled WGS sequence"/>
</dbReference>
<name>A0A840L7H9_9BURK</name>
<evidence type="ECO:0000259" key="1">
    <source>
        <dbReference type="Pfam" id="PF10988"/>
    </source>
</evidence>
<protein>
    <recommendedName>
        <fullName evidence="1">Putative auto-transporter adhesin head GIN domain-containing protein</fullName>
    </recommendedName>
</protein>
<dbReference type="PANTHER" id="PTHR39200:SF1">
    <property type="entry name" value="AUTO-TRANSPORTER ADHESIN HEAD GIN DOMAIN-CONTAINING PROTEIN-RELATED"/>
    <property type="match status" value="1"/>
</dbReference>
<dbReference type="PANTHER" id="PTHR39200">
    <property type="entry name" value="HYPOTHETICAL EXPORTED PROTEIN"/>
    <property type="match status" value="1"/>
</dbReference>
<reference evidence="2 3" key="1">
    <citation type="submission" date="2020-08" db="EMBL/GenBank/DDBJ databases">
        <title>Functional genomics of gut bacteria from endangered species of beetles.</title>
        <authorList>
            <person name="Carlos-Shanley C."/>
        </authorList>
    </citation>
    <scope>NUCLEOTIDE SEQUENCE [LARGE SCALE GENOMIC DNA]</scope>
    <source>
        <strain evidence="2 3">S00239</strain>
    </source>
</reference>
<evidence type="ECO:0000313" key="3">
    <source>
        <dbReference type="Proteomes" id="UP000562027"/>
    </source>
</evidence>
<gene>
    <name evidence="2" type="ORF">HNP55_001248</name>
</gene>
<accession>A0A840L7H9</accession>
<evidence type="ECO:0000313" key="2">
    <source>
        <dbReference type="EMBL" id="MBB4842733.1"/>
    </source>
</evidence>
<dbReference type="InterPro" id="IPR021255">
    <property type="entry name" value="DUF2807"/>
</dbReference>
<organism evidence="2 3">
    <name type="scientific">Roseateles oligotrophus</name>
    <dbReference type="NCBI Taxonomy" id="1769250"/>
    <lineage>
        <taxon>Bacteria</taxon>
        <taxon>Pseudomonadati</taxon>
        <taxon>Pseudomonadota</taxon>
        <taxon>Betaproteobacteria</taxon>
        <taxon>Burkholderiales</taxon>
        <taxon>Sphaerotilaceae</taxon>
        <taxon>Roseateles</taxon>
    </lineage>
</organism>
<feature type="domain" description="Putative auto-transporter adhesin head GIN" evidence="1">
    <location>
        <begin position="49"/>
        <end position="232"/>
    </location>
</feature>
<dbReference type="PROSITE" id="PS51257">
    <property type="entry name" value="PROKAR_LIPOPROTEIN"/>
    <property type="match status" value="1"/>
</dbReference>
<sequence length="251" mass="26799">MSPSKLQGSTGHIATARLGLLGLALSACLGNSLAQGRGDVEGQLYSPGPFDRLQVEGLTQVKLSQGDKDQVFIVGDPELQKTVQLRLVNQQLRIEPSGGWKFWNNARLQLEISMRELKQLTLAGASDVHAPGPLRLQGLTVRISGAGQVRLDDLMAERLDFNVSGAGDGQLRGQVGQLNLGISGKGKLLADHLRTGRAQVNISGIGNAQLWVVEDLAVHISGVGSVEYWGQPQVTRQTSGLATIKSLGEKR</sequence>
<dbReference type="EMBL" id="JACHLP010000002">
    <property type="protein sequence ID" value="MBB4842733.1"/>
    <property type="molecule type" value="Genomic_DNA"/>
</dbReference>